<keyword evidence="10" id="KW-0067">ATP-binding</keyword>
<dbReference type="GO" id="GO:0042555">
    <property type="term" value="C:MCM complex"/>
    <property type="evidence" value="ECO:0007669"/>
    <property type="project" value="TreeGrafter"/>
</dbReference>
<accession>A0A212C667</accession>
<organism evidence="16 17">
    <name type="scientific">Cervus elaphus hippelaphus</name>
    <name type="common">European red deer</name>
    <dbReference type="NCBI Taxonomy" id="46360"/>
    <lineage>
        <taxon>Eukaryota</taxon>
        <taxon>Metazoa</taxon>
        <taxon>Chordata</taxon>
        <taxon>Craniata</taxon>
        <taxon>Vertebrata</taxon>
        <taxon>Euteleostomi</taxon>
        <taxon>Mammalia</taxon>
        <taxon>Eutheria</taxon>
        <taxon>Laurasiatheria</taxon>
        <taxon>Artiodactyla</taxon>
        <taxon>Ruminantia</taxon>
        <taxon>Pecora</taxon>
        <taxon>Cervidae</taxon>
        <taxon>Cervinae</taxon>
        <taxon>Cervus</taxon>
    </lineage>
</organism>
<dbReference type="EMBL" id="MKHE01000028">
    <property type="protein sequence ID" value="OWK01455.1"/>
    <property type="molecule type" value="Genomic_DNA"/>
</dbReference>
<dbReference type="GO" id="GO:0016787">
    <property type="term" value="F:hydrolase activity"/>
    <property type="evidence" value="ECO:0007669"/>
    <property type="project" value="UniProtKB-KW"/>
</dbReference>
<comment type="catalytic activity">
    <reaction evidence="14">
        <text>ATP + H2O = ADP + phosphate + H(+)</text>
        <dbReference type="Rhea" id="RHEA:13065"/>
        <dbReference type="ChEBI" id="CHEBI:15377"/>
        <dbReference type="ChEBI" id="CHEBI:15378"/>
        <dbReference type="ChEBI" id="CHEBI:30616"/>
        <dbReference type="ChEBI" id="CHEBI:43474"/>
        <dbReference type="ChEBI" id="CHEBI:456216"/>
        <dbReference type="EC" id="3.6.4.12"/>
    </reaction>
</comment>
<dbReference type="SMART" id="SM00350">
    <property type="entry name" value="MCM"/>
    <property type="match status" value="1"/>
</dbReference>
<comment type="caution">
    <text evidence="16">The sequence shown here is derived from an EMBL/GenBank/DDBJ whole genome shotgun (WGS) entry which is preliminary data.</text>
</comment>
<dbReference type="PANTHER" id="PTHR11630">
    <property type="entry name" value="DNA REPLICATION LICENSING FACTOR MCM FAMILY MEMBER"/>
    <property type="match status" value="1"/>
</dbReference>
<evidence type="ECO:0000256" key="4">
    <source>
        <dbReference type="ARBA" id="ARBA00012551"/>
    </source>
</evidence>
<comment type="subcellular location">
    <subcellularLocation>
        <location evidence="2">Chromosome</location>
    </subcellularLocation>
    <subcellularLocation>
        <location evidence="1">Nucleus</location>
    </subcellularLocation>
</comment>
<dbReference type="Gene3D" id="2.40.50.140">
    <property type="entry name" value="Nucleic acid-binding proteins"/>
    <property type="match status" value="1"/>
</dbReference>
<dbReference type="InterPro" id="IPR058768">
    <property type="entry name" value="MCM9_N"/>
</dbReference>
<dbReference type="Proteomes" id="UP000242450">
    <property type="component" value="Chromosome 28"/>
</dbReference>
<evidence type="ECO:0000256" key="10">
    <source>
        <dbReference type="ARBA" id="ARBA00022840"/>
    </source>
</evidence>
<dbReference type="GO" id="GO:0000724">
    <property type="term" value="P:double-strand break repair via homologous recombination"/>
    <property type="evidence" value="ECO:0007669"/>
    <property type="project" value="TreeGrafter"/>
</dbReference>
<proteinExistence type="inferred from homology"/>
<dbReference type="InterPro" id="IPR033762">
    <property type="entry name" value="MCM_OB"/>
</dbReference>
<keyword evidence="5" id="KW-0158">Chromosome</keyword>
<keyword evidence="6" id="KW-0547">Nucleotide-binding</keyword>
<dbReference type="FunFam" id="3.40.50.300:FF:003485">
    <property type="entry name" value="DNA helicase MCM9 isoform 2"/>
    <property type="match status" value="1"/>
</dbReference>
<dbReference type="PANTHER" id="PTHR11630:SF48">
    <property type="entry name" value="DNA HELICASE MCM9"/>
    <property type="match status" value="1"/>
</dbReference>
<dbReference type="SUPFAM" id="SSF50249">
    <property type="entry name" value="Nucleic acid-binding proteins"/>
    <property type="match status" value="1"/>
</dbReference>
<evidence type="ECO:0000256" key="2">
    <source>
        <dbReference type="ARBA" id="ARBA00004286"/>
    </source>
</evidence>
<dbReference type="GO" id="GO:0005524">
    <property type="term" value="F:ATP binding"/>
    <property type="evidence" value="ECO:0007669"/>
    <property type="project" value="UniProtKB-KW"/>
</dbReference>
<keyword evidence="8" id="KW-0378">Hydrolase</keyword>
<feature type="domain" description="MCM C-terminal AAA(+) ATPase" evidence="15">
    <location>
        <begin position="287"/>
        <end position="370"/>
    </location>
</feature>
<keyword evidence="12" id="KW-0539">Nucleus</keyword>
<comment type="similarity">
    <text evidence="3">Belongs to the MCM family.</text>
</comment>
<reference evidence="16 17" key="1">
    <citation type="journal article" date="2018" name="Mol. Genet. Genomics">
        <title>The red deer Cervus elaphus genome CerEla1.0: sequencing, annotating, genes, and chromosomes.</title>
        <authorList>
            <person name="Bana N.A."/>
            <person name="Nyiri A."/>
            <person name="Nagy J."/>
            <person name="Frank K."/>
            <person name="Nagy T."/>
            <person name="Steger V."/>
            <person name="Schiller M."/>
            <person name="Lakatos P."/>
            <person name="Sugar L."/>
            <person name="Horn P."/>
            <person name="Barta E."/>
            <person name="Orosz L."/>
        </authorList>
    </citation>
    <scope>NUCLEOTIDE SEQUENCE [LARGE SCALE GENOMIC DNA]</scope>
    <source>
        <strain evidence="16">Hungarian</strain>
    </source>
</reference>
<dbReference type="EC" id="3.6.4.12" evidence="4"/>
<dbReference type="Pfam" id="PF26066">
    <property type="entry name" value="MCM9_N"/>
    <property type="match status" value="1"/>
</dbReference>
<dbReference type="GO" id="GO:0005694">
    <property type="term" value="C:chromosome"/>
    <property type="evidence" value="ECO:0007669"/>
    <property type="project" value="UniProtKB-SubCell"/>
</dbReference>
<evidence type="ECO:0000313" key="16">
    <source>
        <dbReference type="EMBL" id="OWK01455.1"/>
    </source>
</evidence>
<evidence type="ECO:0000313" key="17">
    <source>
        <dbReference type="Proteomes" id="UP000242450"/>
    </source>
</evidence>
<keyword evidence="7" id="KW-0227">DNA damage</keyword>
<dbReference type="Gene3D" id="2.20.28.10">
    <property type="match status" value="1"/>
</dbReference>
<evidence type="ECO:0000256" key="13">
    <source>
        <dbReference type="ARBA" id="ARBA00041085"/>
    </source>
</evidence>
<dbReference type="Pfam" id="PF00493">
    <property type="entry name" value="MCM"/>
    <property type="match status" value="1"/>
</dbReference>
<name>A0A212C667_CEREH</name>
<dbReference type="InterPro" id="IPR012340">
    <property type="entry name" value="NA-bd_OB-fold"/>
</dbReference>
<dbReference type="PROSITE" id="PS50051">
    <property type="entry name" value="MCM_2"/>
    <property type="match status" value="1"/>
</dbReference>
<evidence type="ECO:0000256" key="14">
    <source>
        <dbReference type="ARBA" id="ARBA00047995"/>
    </source>
</evidence>
<evidence type="ECO:0000256" key="1">
    <source>
        <dbReference type="ARBA" id="ARBA00004123"/>
    </source>
</evidence>
<sequence length="376" mass="42446">MNSDQVTLVGQVFESYVSEYHKNDILLILKERDEDAHYPVVVNAMTLFETNMEIGEYFNVFPNEVLTVFDNALRRSALAILQSLSQPEGLSMKQNLHARISGLPVCPELVREHIPKTKDVGHFLSVTGTVIRTSLVKILEFERDYMCNKCKHVFVVQADFEQYYTFFRPSSCPSLENCDSSKFTCLSDLSSPTRCRDYQEIKIQEQAGCYCGFTQCFFPGDDITIYGVVMQRWKPFKQDVRCEVEIVLKANYVQVNNEQSAGVNMDEEVRKEFEDFWEHYKSDPFAGRNEILASLCPQVFGMYLVKLAVAMVLAGGIQRTDATGTRVRGESHLLLVGDPGTGKSQFLKYAAKITPRSVLTTGIGSTSAGILCDNFN</sequence>
<dbReference type="GO" id="GO:0017116">
    <property type="term" value="F:single-stranded DNA helicase activity"/>
    <property type="evidence" value="ECO:0007669"/>
    <property type="project" value="TreeGrafter"/>
</dbReference>
<dbReference type="Gene3D" id="3.40.50.300">
    <property type="entry name" value="P-loop containing nucleotide triphosphate hydrolases"/>
    <property type="match status" value="1"/>
</dbReference>
<dbReference type="InterPro" id="IPR027417">
    <property type="entry name" value="P-loop_NTPase"/>
</dbReference>
<dbReference type="Pfam" id="PF17207">
    <property type="entry name" value="MCM_OB"/>
    <property type="match status" value="1"/>
</dbReference>
<evidence type="ECO:0000256" key="6">
    <source>
        <dbReference type="ARBA" id="ARBA00022741"/>
    </source>
</evidence>
<evidence type="ECO:0000256" key="8">
    <source>
        <dbReference type="ARBA" id="ARBA00022801"/>
    </source>
</evidence>
<protein>
    <recommendedName>
        <fullName evidence="13">DNA helicase MCM9</fullName>
        <ecNumber evidence="4">3.6.4.12</ecNumber>
    </recommendedName>
</protein>
<evidence type="ECO:0000256" key="7">
    <source>
        <dbReference type="ARBA" id="ARBA00022763"/>
    </source>
</evidence>
<gene>
    <name evidence="16" type="ORF">Celaphus_00018811</name>
</gene>
<keyword evidence="17" id="KW-1185">Reference proteome</keyword>
<evidence type="ECO:0000256" key="3">
    <source>
        <dbReference type="ARBA" id="ARBA00008010"/>
    </source>
</evidence>
<evidence type="ECO:0000259" key="15">
    <source>
        <dbReference type="PROSITE" id="PS50051"/>
    </source>
</evidence>
<dbReference type="GO" id="GO:0005634">
    <property type="term" value="C:nucleus"/>
    <property type="evidence" value="ECO:0007669"/>
    <property type="project" value="UniProtKB-SubCell"/>
</dbReference>
<dbReference type="GO" id="GO:0003697">
    <property type="term" value="F:single-stranded DNA binding"/>
    <property type="evidence" value="ECO:0007669"/>
    <property type="project" value="TreeGrafter"/>
</dbReference>
<dbReference type="InterPro" id="IPR031327">
    <property type="entry name" value="MCM"/>
</dbReference>
<dbReference type="SUPFAM" id="SSF52540">
    <property type="entry name" value="P-loop containing nucleoside triphosphate hydrolases"/>
    <property type="match status" value="1"/>
</dbReference>
<evidence type="ECO:0000256" key="12">
    <source>
        <dbReference type="ARBA" id="ARBA00023242"/>
    </source>
</evidence>
<dbReference type="OrthoDB" id="271325at2759"/>
<dbReference type="AlphaFoldDB" id="A0A212C667"/>
<evidence type="ECO:0000256" key="5">
    <source>
        <dbReference type="ARBA" id="ARBA00022454"/>
    </source>
</evidence>
<evidence type="ECO:0000256" key="9">
    <source>
        <dbReference type="ARBA" id="ARBA00022806"/>
    </source>
</evidence>
<dbReference type="InterPro" id="IPR001208">
    <property type="entry name" value="MCM_dom"/>
</dbReference>
<evidence type="ECO:0000256" key="11">
    <source>
        <dbReference type="ARBA" id="ARBA00023204"/>
    </source>
</evidence>
<keyword evidence="9" id="KW-0347">Helicase</keyword>
<keyword evidence="11" id="KW-0234">DNA repair</keyword>